<evidence type="ECO:0000313" key="2">
    <source>
        <dbReference type="EMBL" id="MBB5816341.1"/>
    </source>
</evidence>
<protein>
    <submittedName>
        <fullName evidence="3">Uncharacterized protein</fullName>
    </submittedName>
</protein>
<evidence type="ECO:0000313" key="3">
    <source>
        <dbReference type="EMBL" id="MBB5816868.1"/>
    </source>
</evidence>
<name>A0AA89U2K7_STRCU</name>
<dbReference type="Proteomes" id="UP000579531">
    <property type="component" value="Unassembled WGS sequence"/>
</dbReference>
<dbReference type="AlphaFoldDB" id="A0AA89U2K7"/>
<comment type="caution">
    <text evidence="3">The sequence shown here is derived from an EMBL/GenBank/DDBJ whole genome shotgun (WGS) entry which is preliminary data.</text>
</comment>
<feature type="region of interest" description="Disordered" evidence="1">
    <location>
        <begin position="1"/>
        <end position="31"/>
    </location>
</feature>
<sequence>MPDREGPGPARLTRAPPRPSGMRIRSPHARPTCWQPVGVDDRLPHCAWAGSTYVAAGGRRDLTGDDQLLLPVEAVTHMAGRRPPLKAEERLSGILLSTPINERPIQRATMSVRPLPTHAGPSAGSLLARPPLPGLRMGHKGCAGGGRCRCVGFVRGGPNLCVATLRALVWVVPRDSAVPQTQAVGMGQIGGRQPDLRCLDDGDVSRCGPALSPRADGLGARLELRTAAAGRASTPYRQSSCASRCPR</sequence>
<proteinExistence type="predicted"/>
<organism evidence="3 4">
    <name type="scientific">Streptomyces collinus</name>
    <dbReference type="NCBI Taxonomy" id="42684"/>
    <lineage>
        <taxon>Bacteria</taxon>
        <taxon>Bacillati</taxon>
        <taxon>Actinomycetota</taxon>
        <taxon>Actinomycetes</taxon>
        <taxon>Kitasatosporales</taxon>
        <taxon>Streptomycetaceae</taxon>
        <taxon>Streptomyces</taxon>
    </lineage>
</organism>
<accession>A0AA89U2K7</accession>
<reference evidence="3 4" key="1">
    <citation type="submission" date="2020-08" db="EMBL/GenBank/DDBJ databases">
        <title>Sequencing the genomes of 1000 actinobacteria strains.</title>
        <authorList>
            <person name="Klenk H.-P."/>
        </authorList>
    </citation>
    <scope>NUCLEOTIDE SEQUENCE [LARGE SCALE GENOMIC DNA]</scope>
    <source>
        <strain evidence="3 4">DSM 40129</strain>
    </source>
</reference>
<dbReference type="EMBL" id="JACHLX010000002">
    <property type="protein sequence ID" value="MBB5816868.1"/>
    <property type="molecule type" value="Genomic_DNA"/>
</dbReference>
<evidence type="ECO:0000256" key="1">
    <source>
        <dbReference type="SAM" id="MobiDB-lite"/>
    </source>
</evidence>
<gene>
    <name evidence="2" type="ORF">HNR72_007369</name>
    <name evidence="3" type="ORF">HNR72_007990</name>
</gene>
<dbReference type="EMBL" id="JACHLX010000001">
    <property type="protein sequence ID" value="MBB5816341.1"/>
    <property type="molecule type" value="Genomic_DNA"/>
</dbReference>
<keyword evidence="4" id="KW-1185">Reference proteome</keyword>
<evidence type="ECO:0000313" key="4">
    <source>
        <dbReference type="Proteomes" id="UP000579531"/>
    </source>
</evidence>